<dbReference type="InterPro" id="IPR023631">
    <property type="entry name" value="Amidase_dom"/>
</dbReference>
<reference evidence="1" key="1">
    <citation type="submission" date="2020-11" db="EMBL/GenBank/DDBJ databases">
        <authorList>
            <person name="Tran Van P."/>
        </authorList>
    </citation>
    <scope>NUCLEOTIDE SEQUENCE</scope>
</reference>
<dbReference type="InterPro" id="IPR052096">
    <property type="entry name" value="Endocannabinoid_amidase"/>
</dbReference>
<dbReference type="EMBL" id="OB661108">
    <property type="protein sequence ID" value="CAD7227344.1"/>
    <property type="molecule type" value="Genomic_DNA"/>
</dbReference>
<name>A0A7R8ZPD1_9CRUS</name>
<proteinExistence type="predicted"/>
<sequence length="227" mass="25806">MEAKDILEKKGHTLIEFEFEEFGAICRFGCRLCSANGMAVMREALRNGELLDAQMRGLYLMSKVPRWISKKLLAPLIDRQVPYLANILESVITLDEATYFDDKLRELFLIFCDKWHAAHLDAILSPPFPVPATNEDFAVQNPQFIPYTGFANAFNLPAGIIPITRGTKEDEEKLKDYPRRNISEYKIRKAVEGSIGLPLGCSVMSLPYQDETVLRVMRDLQAGSQFR</sequence>
<dbReference type="AlphaFoldDB" id="A0A7R8ZPD1"/>
<protein>
    <submittedName>
        <fullName evidence="1">Uncharacterized protein</fullName>
    </submittedName>
</protein>
<dbReference type="Gene3D" id="3.90.1300.10">
    <property type="entry name" value="Amidase signature (AS) domain"/>
    <property type="match status" value="1"/>
</dbReference>
<evidence type="ECO:0000313" key="1">
    <source>
        <dbReference type="EMBL" id="CAD7227344.1"/>
    </source>
</evidence>
<dbReference type="PANTHER" id="PTHR45847">
    <property type="entry name" value="FATTY ACID AMIDE HYDROLASE"/>
    <property type="match status" value="1"/>
</dbReference>
<dbReference type="PANTHER" id="PTHR45847:SF6">
    <property type="entry name" value="FATTY ACID AMIDE HYDROLASE"/>
    <property type="match status" value="1"/>
</dbReference>
<dbReference type="OrthoDB" id="6428749at2759"/>
<gene>
    <name evidence="1" type="ORF">CTOB1V02_LOCUS5252</name>
</gene>
<dbReference type="GO" id="GO:0009062">
    <property type="term" value="P:fatty acid catabolic process"/>
    <property type="evidence" value="ECO:0007669"/>
    <property type="project" value="TreeGrafter"/>
</dbReference>
<dbReference type="GO" id="GO:0004040">
    <property type="term" value="F:amidase activity"/>
    <property type="evidence" value="ECO:0007669"/>
    <property type="project" value="TreeGrafter"/>
</dbReference>
<dbReference type="Pfam" id="PF01425">
    <property type="entry name" value="Amidase"/>
    <property type="match status" value="1"/>
</dbReference>
<dbReference type="SUPFAM" id="SSF75304">
    <property type="entry name" value="Amidase signature (AS) enzymes"/>
    <property type="match status" value="1"/>
</dbReference>
<dbReference type="GO" id="GO:0017064">
    <property type="term" value="F:fatty acid amide hydrolase activity"/>
    <property type="evidence" value="ECO:0007669"/>
    <property type="project" value="TreeGrafter"/>
</dbReference>
<accession>A0A7R8ZPD1</accession>
<dbReference type="InterPro" id="IPR036928">
    <property type="entry name" value="AS_sf"/>
</dbReference>
<organism evidence="1">
    <name type="scientific">Cyprideis torosa</name>
    <dbReference type="NCBI Taxonomy" id="163714"/>
    <lineage>
        <taxon>Eukaryota</taxon>
        <taxon>Metazoa</taxon>
        <taxon>Ecdysozoa</taxon>
        <taxon>Arthropoda</taxon>
        <taxon>Crustacea</taxon>
        <taxon>Oligostraca</taxon>
        <taxon>Ostracoda</taxon>
        <taxon>Podocopa</taxon>
        <taxon>Podocopida</taxon>
        <taxon>Cytherocopina</taxon>
        <taxon>Cytheroidea</taxon>
        <taxon>Cytherideidae</taxon>
        <taxon>Cyprideis</taxon>
    </lineage>
</organism>